<dbReference type="PROSITE" id="PS51318">
    <property type="entry name" value="TAT"/>
    <property type="match status" value="1"/>
</dbReference>
<protein>
    <recommendedName>
        <fullName evidence="3">DUF2059 domain-containing protein</fullName>
    </recommendedName>
</protein>
<dbReference type="RefSeq" id="WP_130424069.1">
    <property type="nucleotide sequence ID" value="NZ_SHKW01000002.1"/>
</dbReference>
<sequence>MSRMLDRRNALKMGVLTVIGLGALSGHLEASAGLQSQNKIARTTVTGTGRTTPQAGKTTSNELHQAVAYMLDPDAMSRSMVSFVEEKRQEVFATSQDAAEDMKMYPGFEDRVRRRVAQEVRNTVLQRIPDLQRQYDGLLRPRLTPDDIKRLLAFESDPISAQLRGPAYVQALEADDPSGADISERIVAKMTPQQRAFSARFLRSPAGRKVVALGPQLEALRNDWIRRAVDEVARRMPAIADSIIQQYQR</sequence>
<evidence type="ECO:0000313" key="1">
    <source>
        <dbReference type="EMBL" id="RZU35655.1"/>
    </source>
</evidence>
<dbReference type="EMBL" id="SHKW01000002">
    <property type="protein sequence ID" value="RZU35655.1"/>
    <property type="molecule type" value="Genomic_DNA"/>
</dbReference>
<gene>
    <name evidence="1" type="ORF">BDD14_5743</name>
</gene>
<comment type="caution">
    <text evidence="1">The sequence shown here is derived from an EMBL/GenBank/DDBJ whole genome shotgun (WGS) entry which is preliminary data.</text>
</comment>
<dbReference type="Proteomes" id="UP000292958">
    <property type="component" value="Unassembled WGS sequence"/>
</dbReference>
<dbReference type="AlphaFoldDB" id="A0A4Q7YGY6"/>
<keyword evidence="2" id="KW-1185">Reference proteome</keyword>
<accession>A0A4Q7YGY6</accession>
<organism evidence="1 2">
    <name type="scientific">Edaphobacter modestus</name>
    <dbReference type="NCBI Taxonomy" id="388466"/>
    <lineage>
        <taxon>Bacteria</taxon>
        <taxon>Pseudomonadati</taxon>
        <taxon>Acidobacteriota</taxon>
        <taxon>Terriglobia</taxon>
        <taxon>Terriglobales</taxon>
        <taxon>Acidobacteriaceae</taxon>
        <taxon>Edaphobacter</taxon>
    </lineage>
</organism>
<evidence type="ECO:0008006" key="3">
    <source>
        <dbReference type="Google" id="ProtNLM"/>
    </source>
</evidence>
<evidence type="ECO:0000313" key="2">
    <source>
        <dbReference type="Proteomes" id="UP000292958"/>
    </source>
</evidence>
<proteinExistence type="predicted"/>
<name>A0A4Q7YGY6_9BACT</name>
<dbReference type="InterPro" id="IPR006311">
    <property type="entry name" value="TAT_signal"/>
</dbReference>
<reference evidence="1 2" key="1">
    <citation type="submission" date="2019-02" db="EMBL/GenBank/DDBJ databases">
        <title>Genomic Encyclopedia of Archaeal and Bacterial Type Strains, Phase II (KMG-II): from individual species to whole genera.</title>
        <authorList>
            <person name="Goeker M."/>
        </authorList>
    </citation>
    <scope>NUCLEOTIDE SEQUENCE [LARGE SCALE GENOMIC DNA]</scope>
    <source>
        <strain evidence="1 2">DSM 18101</strain>
    </source>
</reference>